<proteinExistence type="predicted"/>
<dbReference type="KEGG" id="acht:bsdcttw_23900"/>
<keyword evidence="3" id="KW-1185">Reference proteome</keyword>
<evidence type="ECO:0000259" key="1">
    <source>
        <dbReference type="Pfam" id="PF09359"/>
    </source>
</evidence>
<dbReference type="Pfam" id="PF09359">
    <property type="entry name" value="VTC"/>
    <property type="match status" value="1"/>
</dbReference>
<dbReference type="Proteomes" id="UP000515703">
    <property type="component" value="Chromosome"/>
</dbReference>
<evidence type="ECO:0000313" key="2">
    <source>
        <dbReference type="EMBL" id="BCJ99349.1"/>
    </source>
</evidence>
<dbReference type="AlphaFoldDB" id="A0A7I8DLT7"/>
<dbReference type="InterPro" id="IPR018966">
    <property type="entry name" value="VTC_domain"/>
</dbReference>
<dbReference type="EMBL" id="AP023368">
    <property type="protein sequence ID" value="BCJ99349.1"/>
    <property type="molecule type" value="Genomic_DNA"/>
</dbReference>
<dbReference type="InterPro" id="IPR042267">
    <property type="entry name" value="VTC_sf"/>
</dbReference>
<evidence type="ECO:0000313" key="3">
    <source>
        <dbReference type="Proteomes" id="UP000515703"/>
    </source>
</evidence>
<name>A0A7I8DLT7_9FIRM</name>
<dbReference type="GO" id="GO:0006799">
    <property type="term" value="P:polyphosphate biosynthetic process"/>
    <property type="evidence" value="ECO:0007669"/>
    <property type="project" value="UniProtKB-ARBA"/>
</dbReference>
<feature type="domain" description="VTC" evidence="1">
    <location>
        <begin position="11"/>
        <end position="225"/>
    </location>
</feature>
<sequence>MNQIKNNIFERVEKKYLLTVMKYELLRERLLPYMEMDQYGLHTICNIYYDTEDYELVRTSIEGPVYKEKLRLRSYGVPDNDSPVFLEIKKKYKGIVYKRRVSMTLEESARYLNHGIKPASDSQILREIDYFLRFHKPIPKVYLAYDRIALFGIEDSEIRITFDQNIRSRMTELDLSEGDSGKYLLRKGDVLMEIKVPYAYPLWLAGVLSDLEIYPVSFSKYGNVYKNQLIDERNESLCLQAL</sequence>
<reference evidence="2 3" key="1">
    <citation type="submission" date="2020-08" db="EMBL/GenBank/DDBJ databases">
        <title>Draft genome sequencing of an Anaerocolumna strain isolated from anoxic soil subjected to BSD treatment.</title>
        <authorList>
            <person name="Uek A."/>
            <person name="Tonouchi A."/>
        </authorList>
    </citation>
    <scope>NUCLEOTIDE SEQUENCE [LARGE SCALE GENOMIC DNA]</scope>
    <source>
        <strain evidence="2 3">CTTW</strain>
    </source>
</reference>
<organism evidence="2 3">
    <name type="scientific">Anaerocolumna chitinilytica</name>
    <dbReference type="NCBI Taxonomy" id="1727145"/>
    <lineage>
        <taxon>Bacteria</taxon>
        <taxon>Bacillati</taxon>
        <taxon>Bacillota</taxon>
        <taxon>Clostridia</taxon>
        <taxon>Lachnospirales</taxon>
        <taxon>Lachnospiraceae</taxon>
        <taxon>Anaerocolumna</taxon>
    </lineage>
</organism>
<dbReference type="CDD" id="cd07750">
    <property type="entry name" value="PolyPPase_VTC_like"/>
    <property type="match status" value="1"/>
</dbReference>
<accession>A0A7I8DLT7</accession>
<dbReference type="Gene3D" id="3.20.100.30">
    <property type="entry name" value="VTC, catalytic tunnel domain"/>
    <property type="match status" value="1"/>
</dbReference>
<reference evidence="2 3" key="2">
    <citation type="submission" date="2020-08" db="EMBL/GenBank/DDBJ databases">
        <authorList>
            <person name="Ueki A."/>
            <person name="Tonouchi A."/>
        </authorList>
    </citation>
    <scope>NUCLEOTIDE SEQUENCE [LARGE SCALE GENOMIC DNA]</scope>
    <source>
        <strain evidence="2 3">CTTW</strain>
    </source>
</reference>
<protein>
    <submittedName>
        <fullName evidence="2">Molecular chaperone</fullName>
    </submittedName>
</protein>
<gene>
    <name evidence="2" type="ORF">bsdcttw_23900</name>
</gene>
<dbReference type="RefSeq" id="WP_185259610.1">
    <property type="nucleotide sequence ID" value="NZ_AP023368.1"/>
</dbReference>